<protein>
    <submittedName>
        <fullName evidence="1">Uncharacterized protein</fullName>
    </submittedName>
</protein>
<gene>
    <name evidence="1" type="ORF">LKD75_17985</name>
</gene>
<dbReference type="Proteomes" id="UP001197795">
    <property type="component" value="Unassembled WGS sequence"/>
</dbReference>
<name>A0AAE3A314_9FIRM</name>
<dbReference type="EMBL" id="JAJEPV010000091">
    <property type="protein sequence ID" value="MCC2121444.1"/>
    <property type="molecule type" value="Genomic_DNA"/>
</dbReference>
<proteinExistence type="predicted"/>
<organism evidence="1 2">
    <name type="scientific">Waltera acetigignens</name>
    <dbReference type="NCBI Taxonomy" id="2981769"/>
    <lineage>
        <taxon>Bacteria</taxon>
        <taxon>Bacillati</taxon>
        <taxon>Bacillota</taxon>
        <taxon>Clostridia</taxon>
        <taxon>Lachnospirales</taxon>
        <taxon>Lachnospiraceae</taxon>
        <taxon>Waltera</taxon>
    </lineage>
</organism>
<accession>A0AAE3A314</accession>
<comment type="caution">
    <text evidence="1">The sequence shown here is derived from an EMBL/GenBank/DDBJ whole genome shotgun (WGS) entry which is preliminary data.</text>
</comment>
<evidence type="ECO:0000313" key="1">
    <source>
        <dbReference type="EMBL" id="MCC2121444.1"/>
    </source>
</evidence>
<dbReference type="RefSeq" id="WP_227734059.1">
    <property type="nucleotide sequence ID" value="NZ_JAJEPV010000091.1"/>
</dbReference>
<keyword evidence="2" id="KW-1185">Reference proteome</keyword>
<sequence length="46" mass="4896">MKKMKGIAILLFAILLQLASTGMEILTLGIGLVGLVIAIIDDVKKE</sequence>
<evidence type="ECO:0000313" key="2">
    <source>
        <dbReference type="Proteomes" id="UP001197795"/>
    </source>
</evidence>
<dbReference type="AlphaFoldDB" id="A0AAE3A314"/>
<reference evidence="1 2" key="1">
    <citation type="submission" date="2021-10" db="EMBL/GenBank/DDBJ databases">
        <title>Anaerobic single-cell dispensing facilitates the cultivation of human gut bacteria.</title>
        <authorList>
            <person name="Afrizal A."/>
        </authorList>
    </citation>
    <scope>NUCLEOTIDE SEQUENCE [LARGE SCALE GENOMIC DNA]</scope>
    <source>
        <strain evidence="1 2">CLA-AA-H273</strain>
    </source>
</reference>